<dbReference type="InterPro" id="IPR057238">
    <property type="entry name" value="DUF7916"/>
</dbReference>
<gene>
    <name evidence="2" type="ORF">SAMN05444972_109177</name>
</gene>
<feature type="domain" description="DUF7916" evidence="1">
    <location>
        <begin position="6"/>
        <end position="321"/>
    </location>
</feature>
<dbReference type="SUPFAM" id="SSF51366">
    <property type="entry name" value="Ribulose-phoshate binding barrel"/>
    <property type="match status" value="1"/>
</dbReference>
<dbReference type="EMBL" id="FPAA01000009">
    <property type="protein sequence ID" value="SFS87125.1"/>
    <property type="molecule type" value="Genomic_DNA"/>
</dbReference>
<dbReference type="Proteomes" id="UP000198660">
    <property type="component" value="Unassembled WGS sequence"/>
</dbReference>
<evidence type="ECO:0000259" key="1">
    <source>
        <dbReference type="Pfam" id="PF25509"/>
    </source>
</evidence>
<evidence type="ECO:0000313" key="3">
    <source>
        <dbReference type="Proteomes" id="UP000198660"/>
    </source>
</evidence>
<dbReference type="Pfam" id="PF25509">
    <property type="entry name" value="DUF7916"/>
    <property type="match status" value="1"/>
</dbReference>
<dbReference type="RefSeq" id="WP_091837987.1">
    <property type="nucleotide sequence ID" value="NZ_FPAA01000009.1"/>
</dbReference>
<dbReference type="InterPro" id="IPR011060">
    <property type="entry name" value="RibuloseP-bd_barrel"/>
</dbReference>
<dbReference type="AlphaFoldDB" id="A0A1I6TD66"/>
<reference evidence="3" key="1">
    <citation type="submission" date="2016-10" db="EMBL/GenBank/DDBJ databases">
        <authorList>
            <person name="Varghese N."/>
            <person name="Submissions S."/>
        </authorList>
    </citation>
    <scope>NUCLEOTIDE SEQUENCE [LARGE SCALE GENOMIC DNA]</scope>
    <source>
        <strain evidence="3">DSM 45789</strain>
    </source>
</reference>
<accession>A0A1I6TD66</accession>
<evidence type="ECO:0000313" key="2">
    <source>
        <dbReference type="EMBL" id="SFS87125.1"/>
    </source>
</evidence>
<sequence>MVKRLIDATPAELIKMTGRELLCAMKQSEGRTVVTEMVAPALPLVDGCSNVEIAAAFGADLILLNKYDVSSPKIGGFPSQRREELSQASDPLLIEHLEILGLGRTIQDVERYVGRPIGINLEPVTSEVSTKLVPTGRRATLLNGEKALEQGARFIVLTGNPLTGVTPMAITEQLKVLRRALGPDLILMAGKMHHAGVVASKGGWLSETEIENWIHAGADVILLPLPGSVPGVSTTDVAEWVHMCQGRGALSMLTLGTSQESATPTVIERLAINGKMAGGDLYHIGDAGFSGMALPENIHAYSISLKGRRHTYRRMALSLHR</sequence>
<dbReference type="OrthoDB" id="5581965at2"/>
<proteinExistence type="predicted"/>
<organism evidence="2 3">
    <name type="scientific">Marininema halotolerans</name>
    <dbReference type="NCBI Taxonomy" id="1155944"/>
    <lineage>
        <taxon>Bacteria</taxon>
        <taxon>Bacillati</taxon>
        <taxon>Bacillota</taxon>
        <taxon>Bacilli</taxon>
        <taxon>Bacillales</taxon>
        <taxon>Thermoactinomycetaceae</taxon>
        <taxon>Marininema</taxon>
    </lineage>
</organism>
<protein>
    <recommendedName>
        <fullName evidence="1">DUF7916 domain-containing protein</fullName>
    </recommendedName>
</protein>
<keyword evidence="3" id="KW-1185">Reference proteome</keyword>
<name>A0A1I6TD66_9BACL</name>